<evidence type="ECO:0000256" key="1">
    <source>
        <dbReference type="SAM" id="MobiDB-lite"/>
    </source>
</evidence>
<dbReference type="EMBL" id="KC741119">
    <property type="protein sequence ID" value="AGM32943.1"/>
    <property type="molecule type" value="mRNA"/>
</dbReference>
<evidence type="ECO:0000256" key="2">
    <source>
        <dbReference type="SAM" id="Phobius"/>
    </source>
</evidence>
<name>R4V503_COPFO</name>
<reference evidence="3" key="1">
    <citation type="submission" date="2013-03" db="EMBL/GenBank/DDBJ databases">
        <title>Immune-Related transcriptome of Coptotermes formosanus Shiraki workers: the defense mechanism.</title>
        <authorList>
            <person name="Hussain A."/>
            <person name="Li Y.F."/>
            <person name="Wen S.Y."/>
        </authorList>
    </citation>
    <scope>NUCLEOTIDE SEQUENCE</scope>
</reference>
<feature type="transmembrane region" description="Helical" evidence="2">
    <location>
        <begin position="66"/>
        <end position="87"/>
    </location>
</feature>
<proteinExistence type="evidence at transcript level"/>
<keyword evidence="2" id="KW-0472">Membrane</keyword>
<organism evidence="3">
    <name type="scientific">Coptotermes formosanus</name>
    <name type="common">Formosan subterranean termite</name>
    <dbReference type="NCBI Taxonomy" id="36987"/>
    <lineage>
        <taxon>Eukaryota</taxon>
        <taxon>Metazoa</taxon>
        <taxon>Ecdysozoa</taxon>
        <taxon>Arthropoda</taxon>
        <taxon>Hexapoda</taxon>
        <taxon>Insecta</taxon>
        <taxon>Pterygota</taxon>
        <taxon>Neoptera</taxon>
        <taxon>Polyneoptera</taxon>
        <taxon>Dictyoptera</taxon>
        <taxon>Blattodea</taxon>
        <taxon>Blattoidea</taxon>
        <taxon>Termitoidae</taxon>
        <taxon>Rhinotermitidae</taxon>
        <taxon>Coptotermes</taxon>
    </lineage>
</organism>
<protein>
    <submittedName>
        <fullName evidence="3">Uncharacterized protein</fullName>
    </submittedName>
</protein>
<feature type="region of interest" description="Disordered" evidence="1">
    <location>
        <begin position="1"/>
        <end position="21"/>
    </location>
</feature>
<keyword evidence="2" id="KW-0812">Transmembrane</keyword>
<dbReference type="AlphaFoldDB" id="R4V503"/>
<keyword evidence="2" id="KW-1133">Transmembrane helix</keyword>
<evidence type="ECO:0000313" key="3">
    <source>
        <dbReference type="EMBL" id="AGM32943.1"/>
    </source>
</evidence>
<sequence length="98" mass="11070">MKSTANALNRRPGGPESRSGHFGEQINFLPLRGFQLGIVQLLAQSLYSLQYPGFLTNIKKKFHVRALHLISTVFHMSFIIFIGKQYLRNSVNFSSSSL</sequence>
<accession>R4V503</accession>